<feature type="domain" description="TACO1/YebC-like second and third" evidence="8">
    <location>
        <begin position="82"/>
        <end position="239"/>
    </location>
</feature>
<dbReference type="InterPro" id="IPR048300">
    <property type="entry name" value="TACO1_YebC-like_2nd/3rd_dom"/>
</dbReference>
<dbReference type="AlphaFoldDB" id="A0A363UPX6"/>
<evidence type="ECO:0000256" key="5">
    <source>
        <dbReference type="ARBA" id="ARBA00023163"/>
    </source>
</evidence>
<organism evidence="10 11">
    <name type="scientific">Abyssibacter profundi</name>
    <dbReference type="NCBI Taxonomy" id="2182787"/>
    <lineage>
        <taxon>Bacteria</taxon>
        <taxon>Pseudomonadati</taxon>
        <taxon>Pseudomonadota</taxon>
        <taxon>Gammaproteobacteria</taxon>
        <taxon>Chromatiales</taxon>
        <taxon>Oceanococcaceae</taxon>
        <taxon>Abyssibacter</taxon>
    </lineage>
</organism>
<dbReference type="PANTHER" id="PTHR12532:SF6">
    <property type="entry name" value="TRANSCRIPTIONAL REGULATORY PROTEIN YEBC-RELATED"/>
    <property type="match status" value="1"/>
</dbReference>
<dbReference type="InterPro" id="IPR049083">
    <property type="entry name" value="TACO1_YebC_N"/>
</dbReference>
<gene>
    <name evidence="10" type="ORF">DEH80_02920</name>
</gene>
<dbReference type="Proteomes" id="UP000251800">
    <property type="component" value="Unassembled WGS sequence"/>
</dbReference>
<feature type="domain" description="TACO1/YebC-like N-terminal" evidence="9">
    <location>
        <begin position="5"/>
        <end position="75"/>
    </location>
</feature>
<dbReference type="NCBIfam" id="TIGR01033">
    <property type="entry name" value="YebC/PmpR family DNA-binding transcriptional regulator"/>
    <property type="match status" value="1"/>
</dbReference>
<comment type="caution">
    <text evidence="10">The sequence shown here is derived from an EMBL/GenBank/DDBJ whole genome shotgun (WGS) entry which is preliminary data.</text>
</comment>
<dbReference type="InterPro" id="IPR002876">
    <property type="entry name" value="Transcrip_reg_TACO1-like"/>
</dbReference>
<dbReference type="Pfam" id="PF20772">
    <property type="entry name" value="TACO1_YebC_N"/>
    <property type="match status" value="1"/>
</dbReference>
<evidence type="ECO:0000256" key="1">
    <source>
        <dbReference type="ARBA" id="ARBA00008724"/>
    </source>
</evidence>
<evidence type="ECO:0000256" key="2">
    <source>
        <dbReference type="ARBA" id="ARBA00022490"/>
    </source>
</evidence>
<dbReference type="NCBIfam" id="NF001030">
    <property type="entry name" value="PRK00110.1"/>
    <property type="match status" value="1"/>
</dbReference>
<reference evidence="10 11" key="1">
    <citation type="submission" date="2018-05" db="EMBL/GenBank/DDBJ databases">
        <title>Abyssibacter profundi OUC007T gen. nov., sp. nov, a marine bacterium isolated from seawater of the Mariana Trench.</title>
        <authorList>
            <person name="Zhou S."/>
        </authorList>
    </citation>
    <scope>NUCLEOTIDE SEQUENCE [LARGE SCALE GENOMIC DNA]</scope>
    <source>
        <strain evidence="10 11">OUC007</strain>
    </source>
</reference>
<dbReference type="GO" id="GO:0003677">
    <property type="term" value="F:DNA binding"/>
    <property type="evidence" value="ECO:0007669"/>
    <property type="project" value="UniProtKB-UniRule"/>
</dbReference>
<keyword evidence="3 6" id="KW-0805">Transcription regulation</keyword>
<dbReference type="Pfam" id="PF01709">
    <property type="entry name" value="Transcrip_reg"/>
    <property type="match status" value="1"/>
</dbReference>
<dbReference type="Gene3D" id="3.30.70.980">
    <property type="match status" value="2"/>
</dbReference>
<evidence type="ECO:0000256" key="3">
    <source>
        <dbReference type="ARBA" id="ARBA00023015"/>
    </source>
</evidence>
<dbReference type="FunFam" id="3.30.70.980:FF:000002">
    <property type="entry name" value="Probable transcriptional regulatory protein YebC"/>
    <property type="match status" value="1"/>
</dbReference>
<keyword evidence="5 6" id="KW-0804">Transcription</keyword>
<name>A0A363UPX6_9GAMM</name>
<keyword evidence="2 6" id="KW-0963">Cytoplasm</keyword>
<dbReference type="HAMAP" id="MF_00693">
    <property type="entry name" value="Transcrip_reg_TACO1"/>
    <property type="match status" value="1"/>
</dbReference>
<accession>A0A363UPX6</accession>
<proteinExistence type="inferred from homology"/>
<evidence type="ECO:0000259" key="9">
    <source>
        <dbReference type="Pfam" id="PF20772"/>
    </source>
</evidence>
<dbReference type="EMBL" id="QEQK01000002">
    <property type="protein sequence ID" value="PWN57457.1"/>
    <property type="molecule type" value="Genomic_DNA"/>
</dbReference>
<evidence type="ECO:0000256" key="7">
    <source>
        <dbReference type="SAM" id="MobiDB-lite"/>
    </source>
</evidence>
<dbReference type="PANTHER" id="PTHR12532">
    <property type="entry name" value="TRANSLATIONAL ACTIVATOR OF CYTOCHROME C OXIDASE 1"/>
    <property type="match status" value="1"/>
</dbReference>
<sequence length="247" mass="26729">MAGHSKWANIQHRKGAQDKKRGKLFTKLAKEITVATRMGGPDPDSNPRLRLAIDKAKGQSLPKDNIERAIKRGSGAMEGDDYEEIRYEGYGPNGVAVMVDCLSDNRNRTVSDVRHAFTKHGGNLGSDGSVAYLFNRSGVIVFSEGDEALEEQVMDIALEAGAEDITTNEDGSIEVLTPPDAYETVRDALKAAGLEPAHSDITMLATTSVALDSEQAETLTRLIDALDDLDDVQDVYSNAEYPDTEAA</sequence>
<keyword evidence="11" id="KW-1185">Reference proteome</keyword>
<dbReference type="Gene3D" id="1.10.10.200">
    <property type="match status" value="1"/>
</dbReference>
<comment type="subcellular location">
    <subcellularLocation>
        <location evidence="6">Cytoplasm</location>
    </subcellularLocation>
</comment>
<dbReference type="OrthoDB" id="9781053at2"/>
<feature type="region of interest" description="Disordered" evidence="7">
    <location>
        <begin position="1"/>
        <end position="22"/>
    </location>
</feature>
<dbReference type="InterPro" id="IPR029072">
    <property type="entry name" value="YebC-like"/>
</dbReference>
<evidence type="ECO:0000259" key="8">
    <source>
        <dbReference type="Pfam" id="PF01709"/>
    </source>
</evidence>
<dbReference type="SUPFAM" id="SSF75625">
    <property type="entry name" value="YebC-like"/>
    <property type="match status" value="1"/>
</dbReference>
<dbReference type="GO" id="GO:0005829">
    <property type="term" value="C:cytosol"/>
    <property type="evidence" value="ECO:0007669"/>
    <property type="project" value="TreeGrafter"/>
</dbReference>
<keyword evidence="4 6" id="KW-0238">DNA-binding</keyword>
<evidence type="ECO:0000256" key="6">
    <source>
        <dbReference type="HAMAP-Rule" id="MF_00693"/>
    </source>
</evidence>
<dbReference type="InterPro" id="IPR026564">
    <property type="entry name" value="Transcrip_reg_TACO1-like_dom3"/>
</dbReference>
<evidence type="ECO:0000313" key="11">
    <source>
        <dbReference type="Proteomes" id="UP000251800"/>
    </source>
</evidence>
<evidence type="ECO:0000313" key="10">
    <source>
        <dbReference type="EMBL" id="PWN57457.1"/>
    </source>
</evidence>
<dbReference type="NCBIfam" id="NF009044">
    <property type="entry name" value="PRK12378.1"/>
    <property type="match status" value="1"/>
</dbReference>
<dbReference type="InterPro" id="IPR017856">
    <property type="entry name" value="Integrase-like_N"/>
</dbReference>
<dbReference type="RefSeq" id="WP_109718961.1">
    <property type="nucleotide sequence ID" value="NZ_QEQK01000002.1"/>
</dbReference>
<comment type="similarity">
    <text evidence="1 6">Belongs to the TACO1 family.</text>
</comment>
<dbReference type="GO" id="GO:0006355">
    <property type="term" value="P:regulation of DNA-templated transcription"/>
    <property type="evidence" value="ECO:0007669"/>
    <property type="project" value="UniProtKB-UniRule"/>
</dbReference>
<evidence type="ECO:0000256" key="4">
    <source>
        <dbReference type="ARBA" id="ARBA00023125"/>
    </source>
</evidence>
<dbReference type="FunFam" id="1.10.10.200:FF:000002">
    <property type="entry name" value="Probable transcriptional regulatory protein CLM62_37755"/>
    <property type="match status" value="1"/>
</dbReference>
<protein>
    <recommendedName>
        <fullName evidence="6">Probable transcriptional regulatory protein DEH80_02920</fullName>
    </recommendedName>
</protein>